<dbReference type="RefSeq" id="WP_116978885.1">
    <property type="nucleotide sequence ID" value="NZ_QPMM01000019.1"/>
</dbReference>
<keyword evidence="1" id="KW-1133">Transmembrane helix</keyword>
<keyword evidence="1" id="KW-0472">Membrane</keyword>
<name>A0A3E1Y285_9BACT</name>
<dbReference type="Proteomes" id="UP000260644">
    <property type="component" value="Unassembled WGS sequence"/>
</dbReference>
<dbReference type="AlphaFoldDB" id="A0A3E1Y285"/>
<feature type="transmembrane region" description="Helical" evidence="1">
    <location>
        <begin position="42"/>
        <end position="73"/>
    </location>
</feature>
<accession>A0A3E1Y285</accession>
<keyword evidence="3" id="KW-1185">Reference proteome</keyword>
<comment type="caution">
    <text evidence="2">The sequence shown here is derived from an EMBL/GenBank/DDBJ whole genome shotgun (WGS) entry which is preliminary data.</text>
</comment>
<evidence type="ECO:0000256" key="1">
    <source>
        <dbReference type="SAM" id="Phobius"/>
    </source>
</evidence>
<keyword evidence="1" id="KW-0812">Transmembrane</keyword>
<sequence length="171" mass="19983">MKRIYLRKIAKFIEYGKVSSPKVKLDNERLIINSKAFSIEKIVLLTLITPGILMIIENIILGLIYALVLIYAYTTLFEAAKTFEIDFINKQSTLKSKNPFRFLLFFLYKDIVFPISEIAGFRFESNNASKGFMIRYNYYVILKNGKQYIFAESKHRQEAKVIVDLLNKATW</sequence>
<organism evidence="2 3">
    <name type="scientific">Chitinophaga silvatica</name>
    <dbReference type="NCBI Taxonomy" id="2282649"/>
    <lineage>
        <taxon>Bacteria</taxon>
        <taxon>Pseudomonadati</taxon>
        <taxon>Bacteroidota</taxon>
        <taxon>Chitinophagia</taxon>
        <taxon>Chitinophagales</taxon>
        <taxon>Chitinophagaceae</taxon>
        <taxon>Chitinophaga</taxon>
    </lineage>
</organism>
<gene>
    <name evidence="2" type="ORF">DVR12_26745</name>
</gene>
<protein>
    <submittedName>
        <fullName evidence="2">Uncharacterized protein</fullName>
    </submittedName>
</protein>
<reference evidence="2 3" key="1">
    <citation type="submission" date="2018-07" db="EMBL/GenBank/DDBJ databases">
        <title>Chitinophaga K2CV101002-2 sp. nov., isolated from a monsoon evergreen broad-leaved forest soil.</title>
        <authorList>
            <person name="Lv Y."/>
        </authorList>
    </citation>
    <scope>NUCLEOTIDE SEQUENCE [LARGE SCALE GENOMIC DNA]</scope>
    <source>
        <strain evidence="2 3">GDMCC 1.1288</strain>
    </source>
</reference>
<evidence type="ECO:0000313" key="3">
    <source>
        <dbReference type="Proteomes" id="UP000260644"/>
    </source>
</evidence>
<proteinExistence type="predicted"/>
<dbReference type="EMBL" id="QPMM01000019">
    <property type="protein sequence ID" value="RFS18800.1"/>
    <property type="molecule type" value="Genomic_DNA"/>
</dbReference>
<evidence type="ECO:0000313" key="2">
    <source>
        <dbReference type="EMBL" id="RFS18800.1"/>
    </source>
</evidence>